<evidence type="ECO:0000256" key="5">
    <source>
        <dbReference type="ARBA" id="ARBA00022801"/>
    </source>
</evidence>
<keyword evidence="6 7" id="KW-0460">Magnesium</keyword>
<dbReference type="PANTHER" id="PTHR20854">
    <property type="entry name" value="INOSITOL MONOPHOSPHATASE"/>
    <property type="match status" value="1"/>
</dbReference>
<dbReference type="InterPro" id="IPR020550">
    <property type="entry name" value="Inositol_monophosphatase_CS"/>
</dbReference>
<dbReference type="PRINTS" id="PR00377">
    <property type="entry name" value="IMPHPHTASES"/>
</dbReference>
<dbReference type="InterPro" id="IPR000760">
    <property type="entry name" value="Inositol_monophosphatase-like"/>
</dbReference>
<dbReference type="Gene3D" id="3.30.540.10">
    <property type="entry name" value="Fructose-1,6-Bisphosphatase, subunit A, domain 1"/>
    <property type="match status" value="1"/>
</dbReference>
<dbReference type="RefSeq" id="WP_379835451.1">
    <property type="nucleotide sequence ID" value="NZ_JBHRYQ010000001.1"/>
</dbReference>
<dbReference type="SUPFAM" id="SSF56655">
    <property type="entry name" value="Carbohydrate phosphatase"/>
    <property type="match status" value="1"/>
</dbReference>
<comment type="caution">
    <text evidence="8">The sequence shown here is derived from an EMBL/GenBank/DDBJ whole genome shotgun (WGS) entry which is preliminary data.</text>
</comment>
<comment type="catalytic activity">
    <reaction evidence="1 7">
        <text>a myo-inositol phosphate + H2O = myo-inositol + phosphate</text>
        <dbReference type="Rhea" id="RHEA:24056"/>
        <dbReference type="ChEBI" id="CHEBI:15377"/>
        <dbReference type="ChEBI" id="CHEBI:17268"/>
        <dbReference type="ChEBI" id="CHEBI:43474"/>
        <dbReference type="ChEBI" id="CHEBI:84139"/>
        <dbReference type="EC" id="3.1.3.25"/>
    </reaction>
</comment>
<dbReference type="Gene3D" id="3.40.190.80">
    <property type="match status" value="1"/>
</dbReference>
<dbReference type="EMBL" id="JBHRYQ010000001">
    <property type="protein sequence ID" value="MFC3809859.1"/>
    <property type="molecule type" value="Genomic_DNA"/>
</dbReference>
<dbReference type="InterPro" id="IPR020583">
    <property type="entry name" value="Inositol_monoP_metal-BS"/>
</dbReference>
<comment type="similarity">
    <text evidence="3 7">Belongs to the inositol monophosphatase superfamily.</text>
</comment>
<proteinExistence type="inferred from homology"/>
<comment type="cofactor">
    <cofactor evidence="2 7">
        <name>Mg(2+)</name>
        <dbReference type="ChEBI" id="CHEBI:18420"/>
    </cofactor>
</comment>
<protein>
    <recommendedName>
        <fullName evidence="7">Inositol-1-monophosphatase</fullName>
        <ecNumber evidence="7">3.1.3.25</ecNumber>
    </recommendedName>
</protein>
<evidence type="ECO:0000256" key="1">
    <source>
        <dbReference type="ARBA" id="ARBA00001033"/>
    </source>
</evidence>
<name>A0ABV7YR80_9BACT</name>
<evidence type="ECO:0000256" key="4">
    <source>
        <dbReference type="ARBA" id="ARBA00022723"/>
    </source>
</evidence>
<evidence type="ECO:0000256" key="7">
    <source>
        <dbReference type="RuleBase" id="RU364068"/>
    </source>
</evidence>
<dbReference type="EC" id="3.1.3.25" evidence="7"/>
<evidence type="ECO:0000256" key="2">
    <source>
        <dbReference type="ARBA" id="ARBA00001946"/>
    </source>
</evidence>
<dbReference type="PANTHER" id="PTHR20854:SF4">
    <property type="entry name" value="INOSITOL-1-MONOPHOSPHATASE-RELATED"/>
    <property type="match status" value="1"/>
</dbReference>
<keyword evidence="9" id="KW-1185">Reference proteome</keyword>
<keyword evidence="4 7" id="KW-0479">Metal-binding</keyword>
<sequence>MNLNELIIEVKKVAKEAGLFIKNESLKFNTDLVEYKDVNNVVSYVDKETERLIVDRLSAILPEAGFITEEGTVETEDINMLNWIIDPLDGTANFIHGLPNYSVSLALARGKDVLLGVVYNVCTEDMFWATKGGGAFRNDTKISVSKVETFGQSLLATGFPYYKFENMDKYILVLESLMQKTHGLRRLGSAAIDLAYVACGYFDAFFEYNLNSYDMAAGVLLIKEAGGTVTDFQGGDDYLFGGMVIAGGKVHAELLAEIKRFWNS</sequence>
<accession>A0ABV7YR80</accession>
<dbReference type="PROSITE" id="PS00630">
    <property type="entry name" value="IMP_2"/>
    <property type="match status" value="1"/>
</dbReference>
<dbReference type="InterPro" id="IPR022337">
    <property type="entry name" value="Inositol_monophosphatase_SuhB"/>
</dbReference>
<dbReference type="Proteomes" id="UP001595616">
    <property type="component" value="Unassembled WGS sequence"/>
</dbReference>
<evidence type="ECO:0000313" key="9">
    <source>
        <dbReference type="Proteomes" id="UP001595616"/>
    </source>
</evidence>
<dbReference type="PROSITE" id="PS00629">
    <property type="entry name" value="IMP_1"/>
    <property type="match status" value="1"/>
</dbReference>
<dbReference type="InterPro" id="IPR033942">
    <property type="entry name" value="IMPase"/>
</dbReference>
<evidence type="ECO:0000256" key="6">
    <source>
        <dbReference type="ARBA" id="ARBA00022842"/>
    </source>
</evidence>
<evidence type="ECO:0000256" key="3">
    <source>
        <dbReference type="ARBA" id="ARBA00009759"/>
    </source>
</evidence>
<dbReference type="CDD" id="cd01639">
    <property type="entry name" value="IMPase"/>
    <property type="match status" value="1"/>
</dbReference>
<organism evidence="8 9">
    <name type="scientific">Lacihabitans lacunae</name>
    <dbReference type="NCBI Taxonomy" id="1028214"/>
    <lineage>
        <taxon>Bacteria</taxon>
        <taxon>Pseudomonadati</taxon>
        <taxon>Bacteroidota</taxon>
        <taxon>Cytophagia</taxon>
        <taxon>Cytophagales</taxon>
        <taxon>Leadbetterellaceae</taxon>
        <taxon>Lacihabitans</taxon>
    </lineage>
</organism>
<gene>
    <name evidence="8" type="ORF">ACFOOI_04255</name>
</gene>
<reference evidence="9" key="1">
    <citation type="journal article" date="2019" name="Int. J. Syst. Evol. Microbiol.">
        <title>The Global Catalogue of Microorganisms (GCM) 10K type strain sequencing project: providing services to taxonomists for standard genome sequencing and annotation.</title>
        <authorList>
            <consortium name="The Broad Institute Genomics Platform"/>
            <consortium name="The Broad Institute Genome Sequencing Center for Infectious Disease"/>
            <person name="Wu L."/>
            <person name="Ma J."/>
        </authorList>
    </citation>
    <scope>NUCLEOTIDE SEQUENCE [LARGE SCALE GENOMIC DNA]</scope>
    <source>
        <strain evidence="9">CECT 7956</strain>
    </source>
</reference>
<keyword evidence="5 7" id="KW-0378">Hydrolase</keyword>
<evidence type="ECO:0000313" key="8">
    <source>
        <dbReference type="EMBL" id="MFC3809859.1"/>
    </source>
</evidence>
<dbReference type="PRINTS" id="PR01959">
    <property type="entry name" value="SBIMPHPHTASE"/>
</dbReference>
<dbReference type="Pfam" id="PF00459">
    <property type="entry name" value="Inositol_P"/>
    <property type="match status" value="1"/>
</dbReference>